<dbReference type="PANTHER" id="PTHR36925">
    <property type="entry name" value="COBALT-PRECORRIN-6A REDUCTASE"/>
    <property type="match status" value="1"/>
</dbReference>
<accession>A0A7L9WHG3</accession>
<dbReference type="NCBIfam" id="NF005968">
    <property type="entry name" value="PRK08057.1-2"/>
    <property type="match status" value="1"/>
</dbReference>
<dbReference type="EMBL" id="CP045201">
    <property type="protein sequence ID" value="QOL79811.1"/>
    <property type="molecule type" value="Genomic_DNA"/>
</dbReference>
<evidence type="ECO:0000256" key="2">
    <source>
        <dbReference type="ARBA" id="ARBA00022573"/>
    </source>
</evidence>
<reference evidence="4 5" key="1">
    <citation type="submission" date="2019-10" db="EMBL/GenBank/DDBJ databases">
        <title>Pseudopuniceibacterium sp. HQ09 islated from Antarctica.</title>
        <authorList>
            <person name="Liao L."/>
            <person name="Su S."/>
            <person name="Chen B."/>
            <person name="Yu Y."/>
        </authorList>
    </citation>
    <scope>NUCLEOTIDE SEQUENCE [LARGE SCALE GENOMIC DNA]</scope>
    <source>
        <strain evidence="4 5">HQ09</strain>
    </source>
</reference>
<evidence type="ECO:0000313" key="5">
    <source>
        <dbReference type="Proteomes" id="UP000594118"/>
    </source>
</evidence>
<dbReference type="Pfam" id="PF02571">
    <property type="entry name" value="CbiJ"/>
    <property type="match status" value="1"/>
</dbReference>
<proteinExistence type="predicted"/>
<organism evidence="4 5">
    <name type="scientific">Pseudooceanicola spongiae</name>
    <dbReference type="NCBI Taxonomy" id="2613965"/>
    <lineage>
        <taxon>Bacteria</taxon>
        <taxon>Pseudomonadati</taxon>
        <taxon>Pseudomonadota</taxon>
        <taxon>Alphaproteobacteria</taxon>
        <taxon>Rhodobacterales</taxon>
        <taxon>Paracoccaceae</taxon>
        <taxon>Pseudooceanicola</taxon>
    </lineage>
</organism>
<sequence length="243" mass="25911">MTLLLLGGTGEARRLGGKLAEAGRPAIVSLAGAVRCTTPQPLASRIGGFGGEAGFRDYLAEARITAILDATHPFAARITARTARVCADLGLPYALLRRPGWQAQPGDKWTFLAQENAVAQHIQPGAHAFLATGRQSLTGYANMLGRRMTLRVIDPPELPFPYPVGQFLVGRPPFSQAEEEALFRALRIDWLVTKNAGGAASRSKLDAARALGLPVLLIARPDAPEGVTLLRSVAAAWDWVCAL</sequence>
<comment type="pathway">
    <text evidence="1">Cofactor biosynthesis; adenosylcobalamin biosynthesis.</text>
</comment>
<gene>
    <name evidence="4" type="ORF">F3W81_02635</name>
</gene>
<dbReference type="UniPathway" id="UPA00148"/>
<dbReference type="EC" id="1.3.1.106" evidence="4"/>
<dbReference type="RefSeq" id="WP_193082128.1">
    <property type="nucleotide sequence ID" value="NZ_CP045201.1"/>
</dbReference>
<dbReference type="AlphaFoldDB" id="A0A7L9WHG3"/>
<dbReference type="GO" id="GO:0009236">
    <property type="term" value="P:cobalamin biosynthetic process"/>
    <property type="evidence" value="ECO:0007669"/>
    <property type="project" value="UniProtKB-UniPathway"/>
</dbReference>
<dbReference type="NCBIfam" id="TIGR00715">
    <property type="entry name" value="precor6x_red"/>
    <property type="match status" value="1"/>
</dbReference>
<evidence type="ECO:0000313" key="4">
    <source>
        <dbReference type="EMBL" id="QOL79811.1"/>
    </source>
</evidence>
<keyword evidence="5" id="KW-1185">Reference proteome</keyword>
<protein>
    <submittedName>
        <fullName evidence="4">Cobalt-precorrin-6A reductase</fullName>
        <ecNumber evidence="4">1.3.1.106</ecNumber>
    </submittedName>
</protein>
<dbReference type="PANTHER" id="PTHR36925:SF1">
    <property type="entry name" value="COBALT-PRECORRIN-6A REDUCTASE"/>
    <property type="match status" value="1"/>
</dbReference>
<evidence type="ECO:0000256" key="1">
    <source>
        <dbReference type="ARBA" id="ARBA00004953"/>
    </source>
</evidence>
<keyword evidence="3 4" id="KW-0560">Oxidoreductase</keyword>
<name>A0A7L9WHG3_9RHOB</name>
<keyword evidence="2" id="KW-0169">Cobalamin biosynthesis</keyword>
<dbReference type="InterPro" id="IPR003723">
    <property type="entry name" value="Precorrin-6x_reduct"/>
</dbReference>
<dbReference type="GO" id="GO:0016994">
    <property type="term" value="F:precorrin-6A reductase activity"/>
    <property type="evidence" value="ECO:0007669"/>
    <property type="project" value="InterPro"/>
</dbReference>
<dbReference type="Proteomes" id="UP000594118">
    <property type="component" value="Chromosome"/>
</dbReference>
<dbReference type="KEGG" id="pshq:F3W81_02635"/>
<evidence type="ECO:0000256" key="3">
    <source>
        <dbReference type="ARBA" id="ARBA00023002"/>
    </source>
</evidence>
<dbReference type="PROSITE" id="PS51014">
    <property type="entry name" value="COBK_CBIJ"/>
    <property type="match status" value="1"/>
</dbReference>